<reference evidence="1 2" key="1">
    <citation type="submission" date="2019-06" db="EMBL/GenBank/DDBJ databases">
        <title>Genome sequence and analysis of a MDR-Streptococcus sanguis isolated from throat swab of children with scarlet fever from Hangzhou,China.</title>
        <authorList>
            <person name="Huang Y."/>
            <person name="Xie L."/>
            <person name="Liu W."/>
        </authorList>
    </citation>
    <scope>NUCLEOTIDE SEQUENCE [LARGE SCALE GENOMIC DNA]</scope>
    <source>
        <strain evidence="1 2">S28</strain>
    </source>
</reference>
<dbReference type="Proteomes" id="UP000324105">
    <property type="component" value="Unassembled WGS sequence"/>
</dbReference>
<accession>A0A5A7ZP52</accession>
<dbReference type="RefSeq" id="WP_149565881.1">
    <property type="nucleotide sequence ID" value="NZ_VIBR01000002.1"/>
</dbReference>
<organism evidence="1 2">
    <name type="scientific">Streptococcus sanguinis</name>
    <dbReference type="NCBI Taxonomy" id="1305"/>
    <lineage>
        <taxon>Bacteria</taxon>
        <taxon>Bacillati</taxon>
        <taxon>Bacillota</taxon>
        <taxon>Bacilli</taxon>
        <taxon>Lactobacillales</taxon>
        <taxon>Streptococcaceae</taxon>
        <taxon>Streptococcus</taxon>
    </lineage>
</organism>
<sequence length="73" mass="7763">MKALTYIEAALTAALATLGSFGMLGGIGLLAVIVFSVFGYEKITELVIKGQLKNVSLEEMIKRVNQLCSEGKA</sequence>
<comment type="caution">
    <text evidence="1">The sequence shown here is derived from an EMBL/GenBank/DDBJ whole genome shotgun (WGS) entry which is preliminary data.</text>
</comment>
<name>A0A5A7ZP52_STRSA</name>
<proteinExistence type="predicted"/>
<evidence type="ECO:0000313" key="2">
    <source>
        <dbReference type="Proteomes" id="UP000324105"/>
    </source>
</evidence>
<dbReference type="EMBL" id="VIBR01000002">
    <property type="protein sequence ID" value="KAA0117773.1"/>
    <property type="molecule type" value="Genomic_DNA"/>
</dbReference>
<dbReference type="AlphaFoldDB" id="A0A5A7ZP52"/>
<evidence type="ECO:0000313" key="1">
    <source>
        <dbReference type="EMBL" id="KAA0117773.1"/>
    </source>
</evidence>
<gene>
    <name evidence="1" type="ORF">FKX92_06750</name>
</gene>
<protein>
    <submittedName>
        <fullName evidence="1">Uncharacterized protein</fullName>
    </submittedName>
</protein>